<proteinExistence type="predicted"/>
<dbReference type="EMBL" id="SRRZ01000031">
    <property type="protein sequence ID" value="NQE34432.1"/>
    <property type="molecule type" value="Genomic_DNA"/>
</dbReference>
<organism evidence="2 3">
    <name type="scientific">Microcoleus asticus IPMA8</name>
    <dbReference type="NCBI Taxonomy" id="2563858"/>
    <lineage>
        <taxon>Bacteria</taxon>
        <taxon>Bacillati</taxon>
        <taxon>Cyanobacteriota</taxon>
        <taxon>Cyanophyceae</taxon>
        <taxon>Oscillatoriophycideae</taxon>
        <taxon>Oscillatoriales</taxon>
        <taxon>Microcoleaceae</taxon>
        <taxon>Microcoleus</taxon>
        <taxon>Microcoleus asticus</taxon>
    </lineage>
</organism>
<evidence type="ECO:0000313" key="3">
    <source>
        <dbReference type="Proteomes" id="UP000702425"/>
    </source>
</evidence>
<sequence length="67" mass="7448">MTNDGNPKAERPESEDSENLDGMAKAFIVSVAWSYAEALERTQRSRNPQEPAPESPSEKVDRNPDSN</sequence>
<name>A0ABX2CVJ5_9CYAN</name>
<gene>
    <name evidence="2" type="ORF">E5S67_02158</name>
</gene>
<feature type="compositionally biased region" description="Basic and acidic residues" evidence="1">
    <location>
        <begin position="56"/>
        <end position="67"/>
    </location>
</feature>
<feature type="region of interest" description="Disordered" evidence="1">
    <location>
        <begin position="1"/>
        <end position="22"/>
    </location>
</feature>
<evidence type="ECO:0000313" key="2">
    <source>
        <dbReference type="EMBL" id="NQE34432.1"/>
    </source>
</evidence>
<keyword evidence="3" id="KW-1185">Reference proteome</keyword>
<evidence type="ECO:0000256" key="1">
    <source>
        <dbReference type="SAM" id="MobiDB-lite"/>
    </source>
</evidence>
<feature type="region of interest" description="Disordered" evidence="1">
    <location>
        <begin position="40"/>
        <end position="67"/>
    </location>
</feature>
<protein>
    <submittedName>
        <fullName evidence="2">Uncharacterized protein</fullName>
    </submittedName>
</protein>
<dbReference type="Proteomes" id="UP000702425">
    <property type="component" value="Unassembled WGS sequence"/>
</dbReference>
<accession>A0ABX2CVJ5</accession>
<reference evidence="2 3" key="1">
    <citation type="journal article" date="2020" name="Sci. Rep.">
        <title>A novel cyanobacterial geosmin producer, revising GeoA distribution and dispersion patterns in Bacteria.</title>
        <authorList>
            <person name="Churro C."/>
            <person name="Semedo-Aguiar A.P."/>
            <person name="Silva A.D."/>
            <person name="Pereira-Leal J.B."/>
            <person name="Leite R.B."/>
        </authorList>
    </citation>
    <scope>NUCLEOTIDE SEQUENCE [LARGE SCALE GENOMIC DNA]</scope>
    <source>
        <strain evidence="2 3">IPMA8</strain>
    </source>
</reference>
<dbReference type="RefSeq" id="WP_172187041.1">
    <property type="nucleotide sequence ID" value="NZ_CAWPPK010000235.1"/>
</dbReference>
<comment type="caution">
    <text evidence="2">The sequence shown here is derived from an EMBL/GenBank/DDBJ whole genome shotgun (WGS) entry which is preliminary data.</text>
</comment>